<dbReference type="InterPro" id="IPR038078">
    <property type="entry name" value="PhoU-like_sf"/>
</dbReference>
<dbReference type="InterPro" id="IPR028366">
    <property type="entry name" value="PhoU"/>
</dbReference>
<evidence type="ECO:0000256" key="6">
    <source>
        <dbReference type="ARBA" id="ARBA00022592"/>
    </source>
</evidence>
<dbReference type="STRING" id="582692.SAMN05720606_108161"/>
<evidence type="ECO:0000256" key="5">
    <source>
        <dbReference type="ARBA" id="ARBA00022490"/>
    </source>
</evidence>
<keyword evidence="5 7" id="KW-0963">Cytoplasm</keyword>
<comment type="subcellular location">
    <subcellularLocation>
        <location evidence="1 7">Cytoplasm</location>
    </subcellularLocation>
</comment>
<dbReference type="GO" id="GO:0006817">
    <property type="term" value="P:phosphate ion transport"/>
    <property type="evidence" value="ECO:0007669"/>
    <property type="project" value="UniProtKB-KW"/>
</dbReference>
<dbReference type="Gene3D" id="1.20.58.220">
    <property type="entry name" value="Phosphate transport system protein phou homolog 2, domain 2"/>
    <property type="match status" value="1"/>
</dbReference>
<dbReference type="Proteomes" id="UP000198538">
    <property type="component" value="Unassembled WGS sequence"/>
</dbReference>
<evidence type="ECO:0000256" key="3">
    <source>
        <dbReference type="ARBA" id="ARBA00011738"/>
    </source>
</evidence>
<dbReference type="Pfam" id="PF01895">
    <property type="entry name" value="PhoU"/>
    <property type="match status" value="2"/>
</dbReference>
<accession>A0A1G5IBD0</accession>
<reference evidence="10" key="1">
    <citation type="submission" date="2016-10" db="EMBL/GenBank/DDBJ databases">
        <authorList>
            <person name="Varghese N."/>
            <person name="Submissions S."/>
        </authorList>
    </citation>
    <scope>NUCLEOTIDE SEQUENCE [LARGE SCALE GENOMIC DNA]</scope>
    <source>
        <strain evidence="10">BL9</strain>
    </source>
</reference>
<dbReference type="PANTHER" id="PTHR42930">
    <property type="entry name" value="PHOSPHATE-SPECIFIC TRANSPORT SYSTEM ACCESSORY PROTEIN PHOU"/>
    <property type="match status" value="1"/>
</dbReference>
<dbReference type="AlphaFoldDB" id="A0A1G5IBD0"/>
<feature type="domain" description="PhoU" evidence="8">
    <location>
        <begin position="34"/>
        <end position="121"/>
    </location>
</feature>
<evidence type="ECO:0000256" key="2">
    <source>
        <dbReference type="ARBA" id="ARBA00008107"/>
    </source>
</evidence>
<dbReference type="PANTHER" id="PTHR42930:SF3">
    <property type="entry name" value="PHOSPHATE-SPECIFIC TRANSPORT SYSTEM ACCESSORY PROTEIN PHOU"/>
    <property type="match status" value="1"/>
</dbReference>
<sequence length="235" mass="26746">MIPAYPEMMEKEDMKSMIRRKEFDQELEELRSLLKQMGEHVGNALDGAIESLQTLNVEKAQIIIKNDANLNALEDKIMELGSKLIITQQPVAKDLRRIIVAFKISSDLERMGDLALDVAKVTIRMEGQELIKPLVDIPRMAEVVKSMIDESIESYLKENTDLAYKMAQTDDQVDQLYSNMIRDLYTLMTEHPTNASQAMLLLMVGRYIERIGDHATNIGESTVYLVTGQRPDLNQ</sequence>
<evidence type="ECO:0000256" key="4">
    <source>
        <dbReference type="ARBA" id="ARBA00022448"/>
    </source>
</evidence>
<dbReference type="SUPFAM" id="SSF109755">
    <property type="entry name" value="PhoU-like"/>
    <property type="match status" value="1"/>
</dbReference>
<dbReference type="NCBIfam" id="TIGR02135">
    <property type="entry name" value="phoU_full"/>
    <property type="match status" value="1"/>
</dbReference>
<proteinExistence type="inferred from homology"/>
<keyword evidence="10" id="KW-1185">Reference proteome</keyword>
<dbReference type="EMBL" id="FMVM01000008">
    <property type="protein sequence ID" value="SCY73237.1"/>
    <property type="molecule type" value="Genomic_DNA"/>
</dbReference>
<dbReference type="GO" id="GO:0030643">
    <property type="term" value="P:intracellular phosphate ion homeostasis"/>
    <property type="evidence" value="ECO:0007669"/>
    <property type="project" value="InterPro"/>
</dbReference>
<gene>
    <name evidence="9" type="ORF">SAMN05720606_108161</name>
</gene>
<evidence type="ECO:0000313" key="9">
    <source>
        <dbReference type="EMBL" id="SCY73237.1"/>
    </source>
</evidence>
<keyword evidence="6 7" id="KW-0592">Phosphate transport</keyword>
<comment type="function">
    <text evidence="7">Plays a role in the regulation of phosphate uptake.</text>
</comment>
<dbReference type="FunFam" id="1.20.58.220:FF:000004">
    <property type="entry name" value="Phosphate-specific transport system accessory protein PhoU"/>
    <property type="match status" value="1"/>
</dbReference>
<dbReference type="PIRSF" id="PIRSF003107">
    <property type="entry name" value="PhoU"/>
    <property type="match status" value="1"/>
</dbReference>
<dbReference type="GO" id="GO:0005737">
    <property type="term" value="C:cytoplasm"/>
    <property type="evidence" value="ECO:0007669"/>
    <property type="project" value="UniProtKB-SubCell"/>
</dbReference>
<protein>
    <recommendedName>
        <fullName evidence="7">Phosphate-specific transport system accessory protein PhoU</fullName>
    </recommendedName>
</protein>
<name>A0A1G5IBD0_9BACL</name>
<evidence type="ECO:0000256" key="1">
    <source>
        <dbReference type="ARBA" id="ARBA00004496"/>
    </source>
</evidence>
<evidence type="ECO:0000256" key="7">
    <source>
        <dbReference type="PIRNR" id="PIRNR003107"/>
    </source>
</evidence>
<dbReference type="GO" id="GO:0045936">
    <property type="term" value="P:negative regulation of phosphate metabolic process"/>
    <property type="evidence" value="ECO:0007669"/>
    <property type="project" value="InterPro"/>
</dbReference>
<feature type="domain" description="PhoU" evidence="8">
    <location>
        <begin position="137"/>
        <end position="221"/>
    </location>
</feature>
<dbReference type="InterPro" id="IPR026022">
    <property type="entry name" value="PhoU_dom"/>
</dbReference>
<organism evidence="9 10">
    <name type="scientific">Paenibacillus polysaccharolyticus</name>
    <dbReference type="NCBI Taxonomy" id="582692"/>
    <lineage>
        <taxon>Bacteria</taxon>
        <taxon>Bacillati</taxon>
        <taxon>Bacillota</taxon>
        <taxon>Bacilli</taxon>
        <taxon>Bacillales</taxon>
        <taxon>Paenibacillaceae</taxon>
        <taxon>Paenibacillus</taxon>
    </lineage>
</organism>
<comment type="subunit">
    <text evidence="3 7">Homodimer.</text>
</comment>
<keyword evidence="4 7" id="KW-0813">Transport</keyword>
<evidence type="ECO:0000313" key="10">
    <source>
        <dbReference type="Proteomes" id="UP000198538"/>
    </source>
</evidence>
<evidence type="ECO:0000259" key="8">
    <source>
        <dbReference type="Pfam" id="PF01895"/>
    </source>
</evidence>
<comment type="similarity">
    <text evidence="2 7">Belongs to the PhoU family.</text>
</comment>